<reference evidence="1 2" key="1">
    <citation type="submission" date="2018-08" db="EMBL/GenBank/DDBJ databases">
        <title>Meiothermus roseus NBRC 110900 genome sequencing project.</title>
        <authorList>
            <person name="Da Costa M.S."/>
            <person name="Albuquerque L."/>
            <person name="Raposo P."/>
            <person name="Froufe H.J.C."/>
            <person name="Barroso C.S."/>
            <person name="Egas C."/>
        </authorList>
    </citation>
    <scope>NUCLEOTIDE SEQUENCE [LARGE SCALE GENOMIC DNA]</scope>
    <source>
        <strain evidence="1 2">NBRC 110900</strain>
    </source>
</reference>
<dbReference type="OrthoDB" id="29253at2"/>
<keyword evidence="2" id="KW-1185">Reference proteome</keyword>
<sequence length="392" mass="41858">MGRILLISNGHGEDIIATAIGQKLQALGHGLEALPLVGRGTAYERAGFAVHGPRQQMPSGGFVLDDPTAFLRDLRAGWLAMSLGHWQAARRVAARSEAIVAVGDLYALAVARIFGRKPTFLVQSRVSLRAWQGQGGRVDRAYTGLERFLMRSAVRVYPREAEGARWLCAHGIAQAEYLGNPMLDAVSGEAGLEPPPPYLLLLPGSRPDAYYSLPRMLEACRLLRPSGLTPVVAWAGLELGSLQTPGWAREATGKAEGVVLRLIHPDGTVVHLATEAFRRALEGARLALSTSGTAAEQAAGFGVPLVGFPTAGPQYTLPFAQAQQRMLGQALTLTEPNPETIARAGLELLSDPTRYAAAQADGKAAMGEPGGAERIAGDIDWHLRRWSKVDSS</sequence>
<dbReference type="NCBIfam" id="TIGR03492">
    <property type="entry name" value="lipid-A-disaccharide synthase-related protein"/>
    <property type="match status" value="1"/>
</dbReference>
<dbReference type="PANTHER" id="PTHR39517">
    <property type="entry name" value="SLL0192 PROTEIN"/>
    <property type="match status" value="1"/>
</dbReference>
<dbReference type="EMBL" id="QWLA01000031">
    <property type="protein sequence ID" value="RIH86307.1"/>
    <property type="molecule type" value="Genomic_DNA"/>
</dbReference>
<gene>
    <name evidence="1" type="ORF">Mrose_01847</name>
</gene>
<dbReference type="AlphaFoldDB" id="A0A399ENV5"/>
<evidence type="ECO:0000313" key="2">
    <source>
        <dbReference type="Proteomes" id="UP000265341"/>
    </source>
</evidence>
<dbReference type="SUPFAM" id="SSF53756">
    <property type="entry name" value="UDP-Glycosyltransferase/glycogen phosphorylase"/>
    <property type="match status" value="1"/>
</dbReference>
<comment type="caution">
    <text evidence="1">The sequence shown here is derived from an EMBL/GenBank/DDBJ whole genome shotgun (WGS) entry which is preliminary data.</text>
</comment>
<organism evidence="1 2">
    <name type="scientific">Calidithermus roseus</name>
    <dbReference type="NCBI Taxonomy" id="1644118"/>
    <lineage>
        <taxon>Bacteria</taxon>
        <taxon>Thermotogati</taxon>
        <taxon>Deinococcota</taxon>
        <taxon>Deinococci</taxon>
        <taxon>Thermales</taxon>
        <taxon>Thermaceae</taxon>
        <taxon>Calidithermus</taxon>
    </lineage>
</organism>
<dbReference type="Proteomes" id="UP000265341">
    <property type="component" value="Unassembled WGS sequence"/>
</dbReference>
<dbReference type="InterPro" id="IPR019994">
    <property type="entry name" value="Lipid-A-disac_synthase-rel_put"/>
</dbReference>
<dbReference type="RefSeq" id="WP_119277617.1">
    <property type="nucleotide sequence ID" value="NZ_QWLA01000031.1"/>
</dbReference>
<protein>
    <recommendedName>
        <fullName evidence="3">Lipid-A-disaccharide synthase</fullName>
    </recommendedName>
</protein>
<evidence type="ECO:0000313" key="1">
    <source>
        <dbReference type="EMBL" id="RIH86307.1"/>
    </source>
</evidence>
<dbReference type="PANTHER" id="PTHR39517:SF1">
    <property type="entry name" value="LIPID-A-DISACCHARIDE SYNTHASE"/>
    <property type="match status" value="1"/>
</dbReference>
<dbReference type="Gene3D" id="3.40.50.2000">
    <property type="entry name" value="Glycogen Phosphorylase B"/>
    <property type="match status" value="1"/>
</dbReference>
<evidence type="ECO:0008006" key="3">
    <source>
        <dbReference type="Google" id="ProtNLM"/>
    </source>
</evidence>
<accession>A0A399ENV5</accession>
<name>A0A399ENV5_9DEIN</name>
<proteinExistence type="predicted"/>